<reference evidence="4" key="1">
    <citation type="submission" date="2016-05" db="EMBL/GenBank/DDBJ databases">
        <title>Comparative genomics of biotechnologically important yeasts.</title>
        <authorList>
            <consortium name="DOE Joint Genome Institute"/>
            <person name="Riley R."/>
            <person name="Haridas S."/>
            <person name="Wolfe K.H."/>
            <person name="Lopes M.R."/>
            <person name="Hittinger C.T."/>
            <person name="Goker M."/>
            <person name="Salamov A."/>
            <person name="Wisecaver J."/>
            <person name="Long T.M."/>
            <person name="Aerts A.L."/>
            <person name="Barry K."/>
            <person name="Choi C."/>
            <person name="Clum A."/>
            <person name="Coughlan A.Y."/>
            <person name="Deshpande S."/>
            <person name="Douglass A.P."/>
            <person name="Hanson S.J."/>
            <person name="Klenk H.-P."/>
            <person name="Labutti K."/>
            <person name="Lapidus A."/>
            <person name="Lindquist E."/>
            <person name="Lipzen A."/>
            <person name="Meier-Kolthoff J.P."/>
            <person name="Ohm R.A."/>
            <person name="Otillar R.P."/>
            <person name="Pangilinan J."/>
            <person name="Peng Y."/>
            <person name="Rokas A."/>
            <person name="Rosa C.A."/>
            <person name="Scheuner C."/>
            <person name="Sibirny A.A."/>
            <person name="Slot J.C."/>
            <person name="Stielow J.B."/>
            <person name="Sun H."/>
            <person name="Kurtzman C.P."/>
            <person name="Blackwell M."/>
            <person name="Grigoriev I.V."/>
            <person name="Jeffries T.W."/>
        </authorList>
    </citation>
    <scope>NUCLEOTIDE SEQUENCE [LARGE SCALE GENOMIC DNA]</scope>
    <source>
        <strain evidence="4">DSM 1968</strain>
    </source>
</reference>
<feature type="compositionally biased region" description="Polar residues" evidence="1">
    <location>
        <begin position="132"/>
        <end position="143"/>
    </location>
</feature>
<gene>
    <name evidence="3" type="ORF">ASCRUDRAFT_113959</name>
</gene>
<feature type="region of interest" description="Disordered" evidence="1">
    <location>
        <begin position="1"/>
        <end position="205"/>
    </location>
</feature>
<accession>A0A1D2VCP1</accession>
<dbReference type="EMBL" id="KV454487">
    <property type="protein sequence ID" value="ODV59227.1"/>
    <property type="molecule type" value="Genomic_DNA"/>
</dbReference>
<dbReference type="AlphaFoldDB" id="A0A1D2VCP1"/>
<dbReference type="RefSeq" id="XP_020045534.1">
    <property type="nucleotide sequence ID" value="XM_020188799.1"/>
</dbReference>
<dbReference type="Proteomes" id="UP000095038">
    <property type="component" value="Unassembled WGS sequence"/>
</dbReference>
<dbReference type="Pfam" id="PF25381">
    <property type="entry name" value="PH_26"/>
    <property type="match status" value="2"/>
</dbReference>
<dbReference type="GeneID" id="30962435"/>
<dbReference type="OrthoDB" id="5563754at2759"/>
<organism evidence="3 4">
    <name type="scientific">Ascoidea rubescens DSM 1968</name>
    <dbReference type="NCBI Taxonomy" id="1344418"/>
    <lineage>
        <taxon>Eukaryota</taxon>
        <taxon>Fungi</taxon>
        <taxon>Dikarya</taxon>
        <taxon>Ascomycota</taxon>
        <taxon>Saccharomycotina</taxon>
        <taxon>Saccharomycetes</taxon>
        <taxon>Ascoideaceae</taxon>
        <taxon>Ascoidea</taxon>
    </lineage>
</organism>
<name>A0A1D2VCP1_9ASCO</name>
<feature type="region of interest" description="Disordered" evidence="1">
    <location>
        <begin position="252"/>
        <end position="273"/>
    </location>
</feature>
<evidence type="ECO:0000256" key="1">
    <source>
        <dbReference type="SAM" id="MobiDB-lite"/>
    </source>
</evidence>
<feature type="compositionally biased region" description="Basic residues" evidence="1">
    <location>
        <begin position="655"/>
        <end position="665"/>
    </location>
</feature>
<feature type="region of interest" description="Disordered" evidence="1">
    <location>
        <begin position="785"/>
        <end position="823"/>
    </location>
</feature>
<dbReference type="InterPro" id="IPR058155">
    <property type="entry name" value="Skg3/CAF120-like_PH"/>
</dbReference>
<protein>
    <recommendedName>
        <fullName evidence="2">Skg3/CAF120-like PH-like domain-containing protein</fullName>
    </recommendedName>
</protein>
<proteinExistence type="predicted"/>
<feature type="compositionally biased region" description="Low complexity" evidence="1">
    <location>
        <begin position="641"/>
        <end position="654"/>
    </location>
</feature>
<evidence type="ECO:0000259" key="2">
    <source>
        <dbReference type="Pfam" id="PF25381"/>
    </source>
</evidence>
<feature type="compositionally biased region" description="Polar residues" evidence="1">
    <location>
        <begin position="785"/>
        <end position="820"/>
    </location>
</feature>
<sequence>MPGFSKIFGRGRSKSKSKLDLIAASNEKNDKSDKNTAQKQKNPQIPTTSQQNISDNQIPNQNANPISNHSASPSLNSTNVLNDPINNPSPQLQFQPGSASLPDSPTQSSPQPAQQQKLHPQQSIPTSFMRARSTSRASYSNSPDEYLNNNSSQTNLNNNSSTKLSHSKHRSITSQKSLSNNQNNQNTQNPQTPSRRRLSSPWDLPDSTPEELIPILTLINSQQARVYIEGFFSLLIKNSNFISSVANTPQNNNSITNTNNNNNSNNSNNSNNNNEFINGYGSLSGNELSIWKSDEIDFKPIYINVADANFINDFNNLTITIFSPSLNNYILKFTSLDLLKKWFSALILSNFEYNCLHEAYTGALLSAKAILLSDVKTLLSETRYSIAEWANIRLNFITSKWFKVYIVVAPSNNSDSKSGSLSIYSSNKTIKKNLLISIKKANSCFAVYPQGPEVIDHSSLMKLDGEITIHNWKFFNNPSNSISSSSSNLNLASISNQNLSSPSNNTNIRSRSSSLNSFVKRKNSNSSLNSHLSASNRNESFESLNITSTSNTTSLNTSLYIIPENHPSVKSFETMIRFMIPVFDAFNLYGRPKKLVSDKSNLNSLLFALPVLPRTKYLNYNDCLKLIDLKIDNKPALRDLSNSNPNQNQNQSNKSHQRKNSKKIKFGLTSKQKSKQDQIDTNSIPVVPEYTNKTLLKDWSNRDWIRFLKTEIKYKLLNGYQGAGDLILDLETAVNLAQGSDYSINGYSGQPDSSNLRRNLSISRNSVRNSIVANPFSNRTSFVNTENQNSDNKSTNNVAFNSSPQQLPLDSNYTANNNESSNDDYKIDNALSNNSYSNQPFNIQEFAASNVPQINNFMSSNINDLGANQPRTVNPAQT</sequence>
<evidence type="ECO:0000313" key="3">
    <source>
        <dbReference type="EMBL" id="ODV59227.1"/>
    </source>
</evidence>
<feature type="compositionally biased region" description="Low complexity" evidence="1">
    <location>
        <begin position="180"/>
        <end position="193"/>
    </location>
</feature>
<feature type="compositionally biased region" description="Polar residues" evidence="1">
    <location>
        <begin position="37"/>
        <end position="98"/>
    </location>
</feature>
<dbReference type="InParanoid" id="A0A1D2VCP1"/>
<dbReference type="STRING" id="1344418.A0A1D2VCP1"/>
<evidence type="ECO:0000313" key="4">
    <source>
        <dbReference type="Proteomes" id="UP000095038"/>
    </source>
</evidence>
<feature type="region of interest" description="Disordered" evidence="1">
    <location>
        <begin position="638"/>
        <end position="680"/>
    </location>
</feature>
<feature type="domain" description="Skg3/CAF120-like PH-like" evidence="2">
    <location>
        <begin position="372"/>
        <end position="480"/>
    </location>
</feature>
<keyword evidence="4" id="KW-1185">Reference proteome</keyword>
<feature type="domain" description="Skg3/CAF120-like PH-like" evidence="2">
    <location>
        <begin position="545"/>
        <end position="607"/>
    </location>
</feature>
<feature type="compositionally biased region" description="Low complexity" evidence="1">
    <location>
        <begin position="100"/>
        <end position="122"/>
    </location>
</feature>
<feature type="compositionally biased region" description="Basic and acidic residues" evidence="1">
    <location>
        <begin position="27"/>
        <end position="36"/>
    </location>
</feature>
<feature type="compositionally biased region" description="Low complexity" evidence="1">
    <location>
        <begin position="148"/>
        <end position="164"/>
    </location>
</feature>